<gene>
    <name evidence="6" type="ORF">SAMN05444336_10563</name>
</gene>
<sequence length="576" mass="59452">MAGQITLRMHRDAVTFRKSTEVAALRAAPGAALALAARLADEAAAGRLRRLGQLGRFELVAPVASPAAPAPAPAETETETDRLDTWLDAARTARDVAAGSHVWTTSDDGVPFLPTGEIHLVFDPTLSDAAMNAIIARHGLLLGECRGRGAFVAQTGPRAPNPMRVAAALAAEAGVFLAEPDLASPMVRHRAPGGAESAAGDPWHLENTGFHNGAGVGFRAGADARVVRAWEALDRDGRGRGRDDIRIAMIDDGFDLAHPDMAGRCVASHDFTRRGADVSPDWGDWHGAACAGLALAGGVSGRTIGAAPDARLVALRWGRDLSDREVEAWFAHAGRCEAAILSAAWGPAARIYPLSTRKAEAIRRLAREGRGGRGCVVVVSAGAQGWDFDAPEDAPDRALNGFAAHPDVVAVTATTSMDTLAEGANRGACIWLAAPAGGVGGWGVPTTDVSGFVTLPDGGVLHRGEGPGDRMVMPGGPSAACALTAGICALVLSANPTLTARDVRALLAETTRPLPDQRAPEGIAEGSAGARRDPRYGHGCVDAYAAVLAASQMPGARALAILRDETGCDHIPAPAP</sequence>
<feature type="active site" description="Charge relay system" evidence="4">
    <location>
        <position position="286"/>
    </location>
</feature>
<dbReference type="EMBL" id="FNMZ01000005">
    <property type="protein sequence ID" value="SDX42418.1"/>
    <property type="molecule type" value="Genomic_DNA"/>
</dbReference>
<evidence type="ECO:0000256" key="2">
    <source>
        <dbReference type="ARBA" id="ARBA00022801"/>
    </source>
</evidence>
<dbReference type="InterPro" id="IPR023827">
    <property type="entry name" value="Peptidase_S8_Asp-AS"/>
</dbReference>
<evidence type="ECO:0000313" key="6">
    <source>
        <dbReference type="EMBL" id="SDX42418.1"/>
    </source>
</evidence>
<dbReference type="PROSITE" id="PS51892">
    <property type="entry name" value="SUBTILASE"/>
    <property type="match status" value="1"/>
</dbReference>
<dbReference type="Gene3D" id="3.40.50.200">
    <property type="entry name" value="Peptidase S8/S53 domain"/>
    <property type="match status" value="1"/>
</dbReference>
<organism evidence="6 7">
    <name type="scientific">Albimonas donghaensis</name>
    <dbReference type="NCBI Taxonomy" id="356660"/>
    <lineage>
        <taxon>Bacteria</taxon>
        <taxon>Pseudomonadati</taxon>
        <taxon>Pseudomonadota</taxon>
        <taxon>Alphaproteobacteria</taxon>
        <taxon>Rhodobacterales</taxon>
        <taxon>Paracoccaceae</taxon>
        <taxon>Albimonas</taxon>
    </lineage>
</organism>
<dbReference type="Proteomes" id="UP000199118">
    <property type="component" value="Unassembled WGS sequence"/>
</dbReference>
<feature type="domain" description="Peptidase S8/S53" evidence="5">
    <location>
        <begin position="244"/>
        <end position="525"/>
    </location>
</feature>
<feature type="active site" description="Charge relay system" evidence="4">
    <location>
        <position position="478"/>
    </location>
</feature>
<evidence type="ECO:0000256" key="1">
    <source>
        <dbReference type="ARBA" id="ARBA00022670"/>
    </source>
</evidence>
<reference evidence="6 7" key="1">
    <citation type="submission" date="2016-10" db="EMBL/GenBank/DDBJ databases">
        <authorList>
            <person name="de Groot N.N."/>
        </authorList>
    </citation>
    <scope>NUCLEOTIDE SEQUENCE [LARGE SCALE GENOMIC DNA]</scope>
    <source>
        <strain evidence="6 7">DSM 17890</strain>
    </source>
</reference>
<dbReference type="Pfam" id="PF00082">
    <property type="entry name" value="Peptidase_S8"/>
    <property type="match status" value="1"/>
</dbReference>
<dbReference type="PANTHER" id="PTHR42884">
    <property type="entry name" value="PROPROTEIN CONVERTASE SUBTILISIN/KEXIN-RELATED"/>
    <property type="match status" value="1"/>
</dbReference>
<dbReference type="AlphaFoldDB" id="A0A1H3BL58"/>
<dbReference type="PANTHER" id="PTHR42884:SF14">
    <property type="entry name" value="NEUROENDOCRINE CONVERTASE 1"/>
    <property type="match status" value="1"/>
</dbReference>
<dbReference type="OrthoDB" id="9816306at2"/>
<dbReference type="InterPro" id="IPR000209">
    <property type="entry name" value="Peptidase_S8/S53_dom"/>
</dbReference>
<evidence type="ECO:0000259" key="5">
    <source>
        <dbReference type="Pfam" id="PF00082"/>
    </source>
</evidence>
<dbReference type="SUPFAM" id="SSF52743">
    <property type="entry name" value="Subtilisin-like"/>
    <property type="match status" value="1"/>
</dbReference>
<evidence type="ECO:0000313" key="7">
    <source>
        <dbReference type="Proteomes" id="UP000199118"/>
    </source>
</evidence>
<dbReference type="GO" id="GO:0004252">
    <property type="term" value="F:serine-type endopeptidase activity"/>
    <property type="evidence" value="ECO:0007669"/>
    <property type="project" value="UniProtKB-UniRule"/>
</dbReference>
<dbReference type="InterPro" id="IPR036852">
    <property type="entry name" value="Peptidase_S8/S53_dom_sf"/>
</dbReference>
<dbReference type="GO" id="GO:0016485">
    <property type="term" value="P:protein processing"/>
    <property type="evidence" value="ECO:0007669"/>
    <property type="project" value="TreeGrafter"/>
</dbReference>
<accession>A0A1H3BL58</accession>
<dbReference type="STRING" id="356660.SAMN05444336_10563"/>
<comment type="similarity">
    <text evidence="4">Belongs to the peptidase S8 family.</text>
</comment>
<evidence type="ECO:0000256" key="4">
    <source>
        <dbReference type="PROSITE-ProRule" id="PRU01240"/>
    </source>
</evidence>
<keyword evidence="2 4" id="KW-0378">Hydrolase</keyword>
<evidence type="ECO:0000256" key="3">
    <source>
        <dbReference type="ARBA" id="ARBA00022825"/>
    </source>
</evidence>
<dbReference type="InterPro" id="IPR015500">
    <property type="entry name" value="Peptidase_S8_subtilisin-rel"/>
</dbReference>
<keyword evidence="3 4" id="KW-0720">Serine protease</keyword>
<proteinExistence type="inferred from homology"/>
<dbReference type="GO" id="GO:0016020">
    <property type="term" value="C:membrane"/>
    <property type="evidence" value="ECO:0007669"/>
    <property type="project" value="TreeGrafter"/>
</dbReference>
<dbReference type="PRINTS" id="PR00723">
    <property type="entry name" value="SUBTILISIN"/>
</dbReference>
<keyword evidence="1 4" id="KW-0645">Protease</keyword>
<protein>
    <submittedName>
        <fullName evidence="6">Subtilase family protein</fullName>
    </submittedName>
</protein>
<feature type="active site" description="Charge relay system" evidence="4">
    <location>
        <position position="251"/>
    </location>
</feature>
<keyword evidence="7" id="KW-1185">Reference proteome</keyword>
<dbReference type="RefSeq" id="WP_092683043.1">
    <property type="nucleotide sequence ID" value="NZ_FNMZ01000005.1"/>
</dbReference>
<name>A0A1H3BL58_9RHOB</name>
<dbReference type="PROSITE" id="PS00136">
    <property type="entry name" value="SUBTILASE_ASP"/>
    <property type="match status" value="1"/>
</dbReference>